<dbReference type="STRING" id="301302.ERS852420_00134"/>
<dbReference type="NCBIfam" id="TIGR01683">
    <property type="entry name" value="thiS"/>
    <property type="match status" value="1"/>
</dbReference>
<reference evidence="3 6" key="3">
    <citation type="journal article" date="2019" name="Nat. Med.">
        <title>A library of human gut bacterial isolates paired with longitudinal multiomics data enables mechanistic microbiome research.</title>
        <authorList>
            <person name="Poyet M."/>
            <person name="Groussin M."/>
            <person name="Gibbons S.M."/>
            <person name="Avila-Pacheco J."/>
            <person name="Jiang X."/>
            <person name="Kearney S.M."/>
            <person name="Perrotta A.R."/>
            <person name="Berdy B."/>
            <person name="Zhao S."/>
            <person name="Lieberman T.D."/>
            <person name="Swanson P.K."/>
            <person name="Smith M."/>
            <person name="Roesemann S."/>
            <person name="Alexander J.E."/>
            <person name="Rich S.A."/>
            <person name="Livny J."/>
            <person name="Vlamakis H."/>
            <person name="Clish C."/>
            <person name="Bullock K."/>
            <person name="Deik A."/>
            <person name="Scott J."/>
            <person name="Pierce K.A."/>
            <person name="Xavier R.J."/>
            <person name="Alm E.J."/>
        </authorList>
    </citation>
    <scope>NUCLEOTIDE SEQUENCE [LARGE SCALE GENOMIC DNA]</scope>
    <source>
        <strain evidence="3 6">BIOML-A1</strain>
    </source>
</reference>
<dbReference type="SUPFAM" id="SSF54285">
    <property type="entry name" value="MoaD/ThiS"/>
    <property type="match status" value="1"/>
</dbReference>
<dbReference type="InterPro" id="IPR012675">
    <property type="entry name" value="Beta-grasp_dom_sf"/>
</dbReference>
<dbReference type="EMBL" id="WNAL01000049">
    <property type="protein sequence ID" value="MTR83072.1"/>
    <property type="molecule type" value="Genomic_DNA"/>
</dbReference>
<dbReference type="Proteomes" id="UP000049979">
    <property type="component" value="Unassembled WGS sequence"/>
</dbReference>
<dbReference type="AlphaFoldDB" id="A0A0M6WGH0"/>
<proteinExistence type="predicted"/>
<evidence type="ECO:0000313" key="1">
    <source>
        <dbReference type="EMBL" id="CRL34902.1"/>
    </source>
</evidence>
<evidence type="ECO:0000313" key="5">
    <source>
        <dbReference type="Proteomes" id="UP000095495"/>
    </source>
</evidence>
<evidence type="ECO:0000313" key="6">
    <source>
        <dbReference type="Proteomes" id="UP000446657"/>
    </source>
</evidence>
<reference evidence="1" key="2">
    <citation type="submission" date="2015-05" db="EMBL/GenBank/DDBJ databases">
        <authorList>
            <person name="Wang D.B."/>
            <person name="Wang M."/>
        </authorList>
    </citation>
    <scope>NUCLEOTIDE SEQUENCE [LARGE SCALE GENOMIC DNA]</scope>
    <source>
        <strain evidence="1">M72</strain>
    </source>
</reference>
<evidence type="ECO:0000313" key="3">
    <source>
        <dbReference type="EMBL" id="MTR83072.1"/>
    </source>
</evidence>
<organism evidence="1 4">
    <name type="scientific">Roseburia faecis</name>
    <dbReference type="NCBI Taxonomy" id="301302"/>
    <lineage>
        <taxon>Bacteria</taxon>
        <taxon>Bacillati</taxon>
        <taxon>Bacillota</taxon>
        <taxon>Clostridia</taxon>
        <taxon>Lachnospirales</taxon>
        <taxon>Lachnospiraceae</taxon>
        <taxon>Roseburia</taxon>
    </lineage>
</organism>
<sequence length="69" mass="7652">MKVTIAGNVKDIKEGTTLAQLVVDEKVENPEYVTVTVNDDFVENHDLANVTLKENDVVEFLYFMGGGSF</sequence>
<dbReference type="InterPro" id="IPR003749">
    <property type="entry name" value="ThiS/MoaD-like"/>
</dbReference>
<evidence type="ECO:0000313" key="4">
    <source>
        <dbReference type="Proteomes" id="UP000049979"/>
    </source>
</evidence>
<dbReference type="EMBL" id="CYXV01000001">
    <property type="protein sequence ID" value="CUM70596.1"/>
    <property type="molecule type" value="Genomic_DNA"/>
</dbReference>
<gene>
    <name evidence="3" type="primary">thiS</name>
    <name evidence="2" type="ORF">ERS852420_00134</name>
    <name evidence="3" type="ORF">GMD30_15615</name>
    <name evidence="1" type="ORF">M72_22501</name>
</gene>
<dbReference type="InterPro" id="IPR016155">
    <property type="entry name" value="Mopterin_synth/thiamin_S_b"/>
</dbReference>
<dbReference type="EMBL" id="CVRR01000007">
    <property type="protein sequence ID" value="CRL34902.1"/>
    <property type="molecule type" value="Genomic_DNA"/>
</dbReference>
<evidence type="ECO:0000313" key="2">
    <source>
        <dbReference type="EMBL" id="CUM70596.1"/>
    </source>
</evidence>
<dbReference type="GeneID" id="99748306"/>
<dbReference type="Proteomes" id="UP000446657">
    <property type="component" value="Unassembled WGS sequence"/>
</dbReference>
<name>A0A0M6WGH0_9FIRM</name>
<accession>A0A0M6WGH0</accession>
<dbReference type="RefSeq" id="WP_022046740.1">
    <property type="nucleotide sequence ID" value="NZ_CP173697.1"/>
</dbReference>
<dbReference type="InterPro" id="IPR010035">
    <property type="entry name" value="Thi_S"/>
</dbReference>
<protein>
    <submittedName>
        <fullName evidence="2">Bifunctional sulfur carrier protein/thiazole synthase protein</fullName>
    </submittedName>
    <submittedName>
        <fullName evidence="3">Sulfur carrier protein ThiS</fullName>
    </submittedName>
</protein>
<dbReference type="CDD" id="cd00565">
    <property type="entry name" value="Ubl_ThiS"/>
    <property type="match status" value="1"/>
</dbReference>
<dbReference type="OrthoDB" id="9810692at2"/>
<keyword evidence="4" id="KW-1185">Reference proteome</keyword>
<reference evidence="4" key="1">
    <citation type="submission" date="2015-05" db="EMBL/GenBank/DDBJ databases">
        <authorList>
            <consortium name="Pathogen Informatics"/>
        </authorList>
    </citation>
    <scope>NUCLEOTIDE SEQUENCE [LARGE SCALE GENOMIC DNA]</scope>
    <source>
        <strain evidence="2 5">2789STDY5608863</strain>
        <strain evidence="4">M72</strain>
    </source>
</reference>
<dbReference type="Pfam" id="PF02597">
    <property type="entry name" value="ThiS"/>
    <property type="match status" value="1"/>
</dbReference>
<dbReference type="Proteomes" id="UP000095495">
    <property type="component" value="Unassembled WGS sequence"/>
</dbReference>
<dbReference type="Gene3D" id="3.10.20.30">
    <property type="match status" value="1"/>
</dbReference>